<accession>A0AA38FZI5</accession>
<reference evidence="2 3" key="1">
    <citation type="journal article" date="2021" name="Nat. Plants">
        <title>The Taxus genome provides insights into paclitaxel biosynthesis.</title>
        <authorList>
            <person name="Xiong X."/>
            <person name="Gou J."/>
            <person name="Liao Q."/>
            <person name="Li Y."/>
            <person name="Zhou Q."/>
            <person name="Bi G."/>
            <person name="Li C."/>
            <person name="Du R."/>
            <person name="Wang X."/>
            <person name="Sun T."/>
            <person name="Guo L."/>
            <person name="Liang H."/>
            <person name="Lu P."/>
            <person name="Wu Y."/>
            <person name="Zhang Z."/>
            <person name="Ro D.K."/>
            <person name="Shang Y."/>
            <person name="Huang S."/>
            <person name="Yan J."/>
        </authorList>
    </citation>
    <scope>NUCLEOTIDE SEQUENCE [LARGE SCALE GENOMIC DNA]</scope>
    <source>
        <strain evidence="2">Ta-2019</strain>
    </source>
</reference>
<feature type="non-terminal residue" evidence="2">
    <location>
        <position position="80"/>
    </location>
</feature>
<evidence type="ECO:0000256" key="1">
    <source>
        <dbReference type="SAM" id="Phobius"/>
    </source>
</evidence>
<name>A0AA38FZI5_TAXCH</name>
<keyword evidence="3" id="KW-1185">Reference proteome</keyword>
<evidence type="ECO:0000313" key="2">
    <source>
        <dbReference type="EMBL" id="KAH9312313.1"/>
    </source>
</evidence>
<dbReference type="PANTHER" id="PTHR10165">
    <property type="entry name" value="LIPID PHOSPHATE PHOSPHATASE"/>
    <property type="match status" value="1"/>
</dbReference>
<sequence length="80" mass="9447">ESQNLVSKMREQQGRNYSTKSHGIQLIRYHMHDWIMIIGLLVIEIVLNIIHPFYRFVGKDMMTDLSYPMKSNTVPLWSVP</sequence>
<dbReference type="InterPro" id="IPR043216">
    <property type="entry name" value="PAP-like"/>
</dbReference>
<dbReference type="GO" id="GO:0006644">
    <property type="term" value="P:phospholipid metabolic process"/>
    <property type="evidence" value="ECO:0007669"/>
    <property type="project" value="InterPro"/>
</dbReference>
<feature type="non-terminal residue" evidence="2">
    <location>
        <position position="1"/>
    </location>
</feature>
<dbReference type="GO" id="GO:0016020">
    <property type="term" value="C:membrane"/>
    <property type="evidence" value="ECO:0007669"/>
    <property type="project" value="TreeGrafter"/>
</dbReference>
<protein>
    <submittedName>
        <fullName evidence="2">Uncharacterized protein</fullName>
    </submittedName>
</protein>
<keyword evidence="1" id="KW-0472">Membrane</keyword>
<dbReference type="Proteomes" id="UP000824469">
    <property type="component" value="Unassembled WGS sequence"/>
</dbReference>
<comment type="caution">
    <text evidence="2">The sequence shown here is derived from an EMBL/GenBank/DDBJ whole genome shotgun (WGS) entry which is preliminary data.</text>
</comment>
<dbReference type="EMBL" id="JAHRHJ020000006">
    <property type="protein sequence ID" value="KAH9312313.1"/>
    <property type="molecule type" value="Genomic_DNA"/>
</dbReference>
<gene>
    <name evidence="2" type="ORF">KI387_027348</name>
</gene>
<evidence type="ECO:0000313" key="3">
    <source>
        <dbReference type="Proteomes" id="UP000824469"/>
    </source>
</evidence>
<feature type="transmembrane region" description="Helical" evidence="1">
    <location>
        <begin position="34"/>
        <end position="54"/>
    </location>
</feature>
<dbReference type="AlphaFoldDB" id="A0AA38FZI5"/>
<proteinExistence type="predicted"/>
<dbReference type="PANTHER" id="PTHR10165:SF203">
    <property type="entry name" value="LIPID PHOSPHATE PHOSPHATASE 3, CHLOROPLASTIC-RELATED"/>
    <property type="match status" value="1"/>
</dbReference>
<keyword evidence="1" id="KW-0812">Transmembrane</keyword>
<organism evidence="2 3">
    <name type="scientific">Taxus chinensis</name>
    <name type="common">Chinese yew</name>
    <name type="synonym">Taxus wallichiana var. chinensis</name>
    <dbReference type="NCBI Taxonomy" id="29808"/>
    <lineage>
        <taxon>Eukaryota</taxon>
        <taxon>Viridiplantae</taxon>
        <taxon>Streptophyta</taxon>
        <taxon>Embryophyta</taxon>
        <taxon>Tracheophyta</taxon>
        <taxon>Spermatophyta</taxon>
        <taxon>Pinopsida</taxon>
        <taxon>Pinidae</taxon>
        <taxon>Conifers II</taxon>
        <taxon>Cupressales</taxon>
        <taxon>Taxaceae</taxon>
        <taxon>Taxus</taxon>
    </lineage>
</organism>
<dbReference type="GO" id="GO:0046839">
    <property type="term" value="P:phospholipid dephosphorylation"/>
    <property type="evidence" value="ECO:0007669"/>
    <property type="project" value="TreeGrafter"/>
</dbReference>
<keyword evidence="1" id="KW-1133">Transmembrane helix</keyword>
<dbReference type="GO" id="GO:0008195">
    <property type="term" value="F:phosphatidate phosphatase activity"/>
    <property type="evidence" value="ECO:0007669"/>
    <property type="project" value="TreeGrafter"/>
</dbReference>